<gene>
    <name evidence="3" type="ORF">CDD82_78</name>
</gene>
<proteinExistence type="predicted"/>
<dbReference type="PANTHER" id="PTHR37019">
    <property type="entry name" value="CHROMOSOME 1, WHOLE GENOME SHOTGUN SEQUENCE"/>
    <property type="match status" value="1"/>
</dbReference>
<keyword evidence="1" id="KW-0812">Transmembrane</keyword>
<feature type="transmembrane region" description="Helical" evidence="1">
    <location>
        <begin position="122"/>
        <end position="147"/>
    </location>
</feature>
<reference evidence="3 4" key="1">
    <citation type="submission" date="2017-06" db="EMBL/GenBank/DDBJ databases">
        <title>Ant-infecting Ophiocordyceps genomes reveal a high diversity of potential behavioral manipulation genes and a possible major role for enterotoxins.</title>
        <authorList>
            <person name="De Bekker C."/>
            <person name="Evans H.C."/>
            <person name="Brachmann A."/>
            <person name="Hughes D.P."/>
        </authorList>
    </citation>
    <scope>NUCLEOTIDE SEQUENCE [LARGE SCALE GENOMIC DNA]</scope>
    <source>
        <strain evidence="3 4">1348a</strain>
    </source>
</reference>
<keyword evidence="4" id="KW-1185">Reference proteome</keyword>
<feature type="domain" description="DUF7704" evidence="2">
    <location>
        <begin position="2"/>
        <end position="148"/>
    </location>
</feature>
<evidence type="ECO:0000259" key="2">
    <source>
        <dbReference type="Pfam" id="PF24803"/>
    </source>
</evidence>
<accession>A0A2C5ZPH6</accession>
<dbReference type="AlphaFoldDB" id="A0A2C5ZPH6"/>
<feature type="transmembrane region" description="Helical" evidence="1">
    <location>
        <begin position="12"/>
        <end position="37"/>
    </location>
</feature>
<name>A0A2C5ZPH6_9HYPO</name>
<dbReference type="InterPro" id="IPR056121">
    <property type="entry name" value="DUF7704"/>
</dbReference>
<feature type="transmembrane region" description="Helical" evidence="1">
    <location>
        <begin position="57"/>
        <end position="78"/>
    </location>
</feature>
<comment type="caution">
    <text evidence="3">The sequence shown here is derived from an EMBL/GenBank/DDBJ whole genome shotgun (WGS) entry which is preliminary data.</text>
</comment>
<dbReference type="PANTHER" id="PTHR37019:SF2">
    <property type="entry name" value="EXPERA DOMAIN-CONTAINING PROTEIN"/>
    <property type="match status" value="1"/>
</dbReference>
<dbReference type="Proteomes" id="UP000224854">
    <property type="component" value="Unassembled WGS sequence"/>
</dbReference>
<keyword evidence="1" id="KW-0472">Membrane</keyword>
<dbReference type="EMBL" id="NJEU01000100">
    <property type="protein sequence ID" value="PHH81730.1"/>
    <property type="molecule type" value="Genomic_DNA"/>
</dbReference>
<evidence type="ECO:0000313" key="3">
    <source>
        <dbReference type="EMBL" id="PHH81730.1"/>
    </source>
</evidence>
<evidence type="ECO:0000256" key="1">
    <source>
        <dbReference type="SAM" id="Phobius"/>
    </source>
</evidence>
<organism evidence="3 4">
    <name type="scientific">Ophiocordyceps australis</name>
    <dbReference type="NCBI Taxonomy" id="1399860"/>
    <lineage>
        <taxon>Eukaryota</taxon>
        <taxon>Fungi</taxon>
        <taxon>Dikarya</taxon>
        <taxon>Ascomycota</taxon>
        <taxon>Pezizomycotina</taxon>
        <taxon>Sordariomycetes</taxon>
        <taxon>Hypocreomycetidae</taxon>
        <taxon>Hypocreales</taxon>
        <taxon>Ophiocordycipitaceae</taxon>
        <taxon>Ophiocordyceps</taxon>
    </lineage>
</organism>
<evidence type="ECO:0000313" key="4">
    <source>
        <dbReference type="Proteomes" id="UP000224854"/>
    </source>
</evidence>
<feature type="transmembrane region" description="Helical" evidence="1">
    <location>
        <begin position="90"/>
        <end position="110"/>
    </location>
</feature>
<sequence length="160" mass="17555">MASSLPAVPRAVFTIFEPLSLVAASIFAINDPAWFVAQQLLHTAPSPAPQTLADSSIVVARQLGNMYLLMALVGLAVFLSTREPCVVRSYLFALWLGDIGHMAISCYGLGRDRFMNPWQWNAMAWGNIFVTALLFTMRSAYFVGLFGPDRLPVTSAKKRG</sequence>
<dbReference type="OrthoDB" id="2937326at2759"/>
<dbReference type="Pfam" id="PF24803">
    <property type="entry name" value="DUF7704"/>
    <property type="match status" value="1"/>
</dbReference>
<protein>
    <recommendedName>
        <fullName evidence="2">DUF7704 domain-containing protein</fullName>
    </recommendedName>
</protein>
<keyword evidence="1" id="KW-1133">Transmembrane helix</keyword>